<dbReference type="PRINTS" id="PR00081">
    <property type="entry name" value="GDHRDH"/>
</dbReference>
<dbReference type="RefSeq" id="WP_152098822.1">
    <property type="nucleotide sequence ID" value="NZ_AP021861.1"/>
</dbReference>
<dbReference type="Pfam" id="PF13561">
    <property type="entry name" value="adh_short_C2"/>
    <property type="match status" value="1"/>
</dbReference>
<dbReference type="AlphaFoldDB" id="A0A5K7XF39"/>
<protein>
    <submittedName>
        <fullName evidence="2">Oxidoreductase</fullName>
    </submittedName>
</protein>
<dbReference type="CDD" id="cd05233">
    <property type="entry name" value="SDR_c"/>
    <property type="match status" value="1"/>
</dbReference>
<dbReference type="EMBL" id="AP021861">
    <property type="protein sequence ID" value="BBO32946.1"/>
    <property type="molecule type" value="Genomic_DNA"/>
</dbReference>
<dbReference type="SUPFAM" id="SSF51735">
    <property type="entry name" value="NAD(P)-binding Rossmann-fold domains"/>
    <property type="match status" value="1"/>
</dbReference>
<dbReference type="InterPro" id="IPR020904">
    <property type="entry name" value="Sc_DH/Rdtase_CS"/>
</dbReference>
<name>A0A5K7XF39_9BACT</name>
<dbReference type="PROSITE" id="PS00061">
    <property type="entry name" value="ADH_SHORT"/>
    <property type="match status" value="1"/>
</dbReference>
<keyword evidence="3" id="KW-1185">Reference proteome</keyword>
<organism evidence="2 3">
    <name type="scientific">Lacipirellula parvula</name>
    <dbReference type="NCBI Taxonomy" id="2650471"/>
    <lineage>
        <taxon>Bacteria</taxon>
        <taxon>Pseudomonadati</taxon>
        <taxon>Planctomycetota</taxon>
        <taxon>Planctomycetia</taxon>
        <taxon>Pirellulales</taxon>
        <taxon>Lacipirellulaceae</taxon>
        <taxon>Lacipirellula</taxon>
    </lineage>
</organism>
<dbReference type="PRINTS" id="PR00080">
    <property type="entry name" value="SDRFAMILY"/>
</dbReference>
<dbReference type="Proteomes" id="UP000326837">
    <property type="component" value="Chromosome"/>
</dbReference>
<reference evidence="3" key="1">
    <citation type="submission" date="2019-10" db="EMBL/GenBank/DDBJ databases">
        <title>Lacipirellula parvula gen. nov., sp. nov., representing a lineage of planctomycetes widespread in freshwater anoxic habitats, and description of the family Lacipirellulaceae.</title>
        <authorList>
            <person name="Dedysh S.N."/>
            <person name="Kulichevskaya I.S."/>
            <person name="Beletsky A.V."/>
            <person name="Rakitin A.L."/>
            <person name="Mardanov A.V."/>
            <person name="Ivanova A.A."/>
            <person name="Saltykova V.X."/>
            <person name="Rijpstra W.I.C."/>
            <person name="Sinninghe Damste J.S."/>
            <person name="Ravin N.V."/>
        </authorList>
    </citation>
    <scope>NUCLEOTIDE SEQUENCE [LARGE SCALE GENOMIC DNA]</scope>
    <source>
        <strain evidence="3">PX69</strain>
    </source>
</reference>
<evidence type="ECO:0000313" key="3">
    <source>
        <dbReference type="Proteomes" id="UP000326837"/>
    </source>
</evidence>
<comment type="similarity">
    <text evidence="1">Belongs to the short-chain dehydrogenases/reductases (SDR) family.</text>
</comment>
<gene>
    <name evidence="2" type="ORF">PLANPX_2558</name>
</gene>
<dbReference type="PANTHER" id="PTHR43975">
    <property type="entry name" value="ZGC:101858"/>
    <property type="match status" value="1"/>
</dbReference>
<accession>A0A5K7XF39</accession>
<dbReference type="FunFam" id="3.40.50.720:FF:000084">
    <property type="entry name" value="Short-chain dehydrogenase reductase"/>
    <property type="match status" value="1"/>
</dbReference>
<evidence type="ECO:0000256" key="1">
    <source>
        <dbReference type="ARBA" id="ARBA00006484"/>
    </source>
</evidence>
<dbReference type="InterPro" id="IPR002347">
    <property type="entry name" value="SDR_fam"/>
</dbReference>
<evidence type="ECO:0000313" key="2">
    <source>
        <dbReference type="EMBL" id="BBO32946.1"/>
    </source>
</evidence>
<proteinExistence type="inferred from homology"/>
<dbReference type="KEGG" id="lpav:PLANPX_2558"/>
<dbReference type="Gene3D" id="3.40.50.720">
    <property type="entry name" value="NAD(P)-binding Rossmann-like Domain"/>
    <property type="match status" value="1"/>
</dbReference>
<dbReference type="InterPro" id="IPR036291">
    <property type="entry name" value="NAD(P)-bd_dom_sf"/>
</dbReference>
<sequence>MRLQNKSIIVTGSTTGIGEAIARRAIAEGARVLIHGRDEERGRALVTKLGDRATLAIADLADPAAAPQLIDAAIEAYGQLDAIVNNAAWVVRSELKNTDAAMFDKVMAINVRAPMLLVQAAYPHLKKSRGAVLNIGSINAYTGEGNLLAYSVSKGALMTLSRNLADYLCYDHIRVNHFNVGWVLTPNEYETKIKDGLPENWPNEVEPQFAPSGRILKPEEIAAASVYWLSDESRPISGSVVELEQYPIIGRNPTKRGD</sequence>
<dbReference type="PANTHER" id="PTHR43975:SF2">
    <property type="entry name" value="EG:BACR7A4.14 PROTEIN-RELATED"/>
    <property type="match status" value="1"/>
</dbReference>